<dbReference type="Proteomes" id="UP000003505">
    <property type="component" value="Unassembled WGS sequence"/>
</dbReference>
<dbReference type="STRING" id="546271.Selsp_0461"/>
<comment type="subcellular location">
    <subcellularLocation>
        <location evidence="1">Cell membrane</location>
        <topology evidence="1">Multi-pass membrane protein</topology>
    </subcellularLocation>
</comment>
<evidence type="ECO:0000259" key="12">
    <source>
        <dbReference type="PROSITE" id="PS50885"/>
    </source>
</evidence>
<dbReference type="GO" id="GO:0007165">
    <property type="term" value="P:signal transduction"/>
    <property type="evidence" value="ECO:0007669"/>
    <property type="project" value="UniProtKB-KW"/>
</dbReference>
<dbReference type="PANTHER" id="PTHR32089:SF112">
    <property type="entry name" value="LYSOZYME-LIKE PROTEIN-RELATED"/>
    <property type="match status" value="1"/>
</dbReference>
<keyword evidence="2" id="KW-1003">Cell membrane</keyword>
<evidence type="ECO:0000313" key="14">
    <source>
        <dbReference type="EMBL" id="EEX76406.1"/>
    </source>
</evidence>
<evidence type="ECO:0000256" key="8">
    <source>
        <dbReference type="ARBA" id="ARBA00029447"/>
    </source>
</evidence>
<evidence type="ECO:0000256" key="7">
    <source>
        <dbReference type="ARBA" id="ARBA00023224"/>
    </source>
</evidence>
<keyword evidence="4 10" id="KW-0812">Transmembrane</keyword>
<feature type="transmembrane region" description="Helical" evidence="10">
    <location>
        <begin position="274"/>
        <end position="295"/>
    </location>
</feature>
<dbReference type="Gene3D" id="1.10.287.950">
    <property type="entry name" value="Methyl-accepting chemotaxis protein"/>
    <property type="match status" value="1"/>
</dbReference>
<gene>
    <name evidence="13" type="ordered locus">Selsp_0461</name>
    <name evidence="14" type="ORF">SELSPUOL_02231</name>
</gene>
<reference evidence="13 16" key="2">
    <citation type="submission" date="2011-04" db="EMBL/GenBank/DDBJ databases">
        <title>The complete genome of Selenomonas sputigena DSM 20758.</title>
        <authorList>
            <consortium name="US DOE Joint Genome Institute (JGI-PGF)"/>
            <person name="Lucas S."/>
            <person name="Copeland A."/>
            <person name="Lapidus A."/>
            <person name="Bruce D."/>
            <person name="Goodwin L."/>
            <person name="Pitluck S."/>
            <person name="Peters L."/>
            <person name="Kyrpides N."/>
            <person name="Mavromatis K."/>
            <person name="Ivanova N."/>
            <person name="Ovchinnikova G."/>
            <person name="Teshima H."/>
            <person name="Detter J.C."/>
            <person name="Tapia R."/>
            <person name="Han C."/>
            <person name="Land M."/>
            <person name="Hauser L."/>
            <person name="Markowitz V."/>
            <person name="Cheng J.-F."/>
            <person name="Hugenholtz P."/>
            <person name="Woyke T."/>
            <person name="Wu D."/>
            <person name="Gronow S."/>
            <person name="Wellnitz S."/>
            <person name="Schneider S."/>
            <person name="Klenk H.-P."/>
            <person name="Eisen J.A."/>
        </authorList>
    </citation>
    <scope>NUCLEOTIDE SEQUENCE [LARGE SCALE GENOMIC DNA]</scope>
    <source>
        <strain evidence="13">ATCC 35185</strain>
        <strain evidence="16">ATCC 35185 / DSM 20758 / VPI D19B-28</strain>
    </source>
</reference>
<dbReference type="HOGENOM" id="CLU_000445_107_19_9"/>
<dbReference type="CDD" id="cd18773">
    <property type="entry name" value="PDC1_HK_sensor"/>
    <property type="match status" value="1"/>
</dbReference>
<feature type="domain" description="HAMP" evidence="12">
    <location>
        <begin position="296"/>
        <end position="349"/>
    </location>
</feature>
<evidence type="ECO:0000313" key="13">
    <source>
        <dbReference type="EMBL" id="AEB99433.1"/>
    </source>
</evidence>
<dbReference type="RefSeq" id="WP_006193573.1">
    <property type="nucleotide sequence ID" value="NC_015437.1"/>
</dbReference>
<dbReference type="KEGG" id="ssg:Selsp_0461"/>
<protein>
    <submittedName>
        <fullName evidence="14">Methyl-accepting chemotaxis protein signaling domain protein</fullName>
    </submittedName>
    <submittedName>
        <fullName evidence="13">Methyl-accepting chemotaxis sensory transducer with Cache sensor</fullName>
    </submittedName>
</protein>
<accession>C9LXM3</accession>
<evidence type="ECO:0000256" key="4">
    <source>
        <dbReference type="ARBA" id="ARBA00022692"/>
    </source>
</evidence>
<keyword evidence="7 9" id="KW-0807">Transducer</keyword>
<dbReference type="GO" id="GO:0006935">
    <property type="term" value="P:chemotaxis"/>
    <property type="evidence" value="ECO:0007669"/>
    <property type="project" value="UniProtKB-KW"/>
</dbReference>
<dbReference type="InterPro" id="IPR004089">
    <property type="entry name" value="MCPsignal_dom"/>
</dbReference>
<dbReference type="EMBL" id="ACKP02000049">
    <property type="protein sequence ID" value="EEX76406.1"/>
    <property type="molecule type" value="Genomic_DNA"/>
</dbReference>
<sequence length="654" mass="68864">MKLKGKMLTGIGVPLLIVFVVMGFVINTMATDALSTSKQRSMSELGSRYANAIVTIVESARVAVNTTCMNWAQSLPEGAAMQEAVREIAKLDGVDSAVFGNADGSYVASSSLGAGYDPRTRAWYKEAAAQPGKLIVSKPFKSVKGDPVISLSRAIVQNGAVRGVLCVGISLEPVGNLLKDVKVGETGSIVVLGPDTEYIYHPKYTVEDKFNEIDGGAYKDFAARLTTGKPEQIETEYQGVQKFYSAVPVGETGWTLLVALPVSEANAAAAHMSWALLAICAIALALLLGITYVLLTSVTTPIGALSGLMEKIADGDLTAHLTKSDRSDEIGTLQNSCRDMLEGLQTTVKSTKSAAEQVAASSEELTASAAQTATAAQSAAEAVCIIAEESANQSGIVDAATQKVTGVNRQMKTISEAVSTAKRAVNLTGEATQEGDEKLDLAIEGVEGLAKSAATASAAVEKLYDGSKNIAEINEVITSIAGQTKLLALNAAIEAARAGEQGKGFAVVAEEVRKLAEESEAAAKEISGVIQKNSEEIEHVFELTRNQQGEVRENVGQVKEAGEKFHRIMDLVAELETSIESIVEISEKVQADCSETTASVQKINDVSHTVQQKATDVSAVSEEQAASNEEIAAASQTLADLAERLQAGVEKFRL</sequence>
<evidence type="ECO:0000256" key="1">
    <source>
        <dbReference type="ARBA" id="ARBA00004651"/>
    </source>
</evidence>
<organism evidence="14 15">
    <name type="scientific">Selenomonas sputigena (strain ATCC 35185 / DSM 20758 / CCUG 44933 / VPI D19B-28)</name>
    <dbReference type="NCBI Taxonomy" id="546271"/>
    <lineage>
        <taxon>Bacteria</taxon>
        <taxon>Bacillati</taxon>
        <taxon>Bacillota</taxon>
        <taxon>Negativicutes</taxon>
        <taxon>Selenomonadales</taxon>
        <taxon>Selenomonadaceae</taxon>
        <taxon>Selenomonas</taxon>
    </lineage>
</organism>
<dbReference type="SMART" id="SM00304">
    <property type="entry name" value="HAMP"/>
    <property type="match status" value="2"/>
</dbReference>
<dbReference type="PANTHER" id="PTHR32089">
    <property type="entry name" value="METHYL-ACCEPTING CHEMOTAXIS PROTEIN MCPB"/>
    <property type="match status" value="1"/>
</dbReference>
<dbReference type="InterPro" id="IPR033479">
    <property type="entry name" value="dCache_1"/>
</dbReference>
<dbReference type="CDD" id="cd06225">
    <property type="entry name" value="HAMP"/>
    <property type="match status" value="1"/>
</dbReference>
<proteinExistence type="inferred from homology"/>
<dbReference type="Proteomes" id="UP000011124">
    <property type="component" value="Chromosome"/>
</dbReference>
<dbReference type="SUPFAM" id="SSF58104">
    <property type="entry name" value="Methyl-accepting chemotaxis protein (MCP) signaling domain"/>
    <property type="match status" value="1"/>
</dbReference>
<dbReference type="Gene3D" id="6.10.340.10">
    <property type="match status" value="1"/>
</dbReference>
<dbReference type="AlphaFoldDB" id="C9LXM3"/>
<dbReference type="SMART" id="SM00283">
    <property type="entry name" value="MA"/>
    <property type="match status" value="1"/>
</dbReference>
<dbReference type="PROSITE" id="PS50885">
    <property type="entry name" value="HAMP"/>
    <property type="match status" value="1"/>
</dbReference>
<dbReference type="Gene3D" id="3.30.450.20">
    <property type="entry name" value="PAS domain"/>
    <property type="match status" value="2"/>
</dbReference>
<keyword evidence="3" id="KW-0145">Chemotaxis</keyword>
<evidence type="ECO:0000259" key="11">
    <source>
        <dbReference type="PROSITE" id="PS50111"/>
    </source>
</evidence>
<comment type="similarity">
    <text evidence="8">Belongs to the methyl-accepting chemotaxis (MCP) protein family.</text>
</comment>
<keyword evidence="16" id="KW-1185">Reference proteome</keyword>
<dbReference type="OrthoDB" id="13222at2"/>
<dbReference type="Pfam" id="PF00015">
    <property type="entry name" value="MCPsignal"/>
    <property type="match status" value="1"/>
</dbReference>
<evidence type="ECO:0000256" key="3">
    <source>
        <dbReference type="ARBA" id="ARBA00022500"/>
    </source>
</evidence>
<dbReference type="eggNOG" id="COG0840">
    <property type="taxonomic scope" value="Bacteria"/>
</dbReference>
<reference evidence="14 15" key="1">
    <citation type="submission" date="2009-09" db="EMBL/GenBank/DDBJ databases">
        <authorList>
            <person name="Weinstock G."/>
            <person name="Sodergren E."/>
            <person name="Clifton S."/>
            <person name="Fulton L."/>
            <person name="Fulton B."/>
            <person name="Courtney L."/>
            <person name="Fronick C."/>
            <person name="Harrison M."/>
            <person name="Strong C."/>
            <person name="Farmer C."/>
            <person name="Delahaunty K."/>
            <person name="Markovic C."/>
            <person name="Hall O."/>
            <person name="Minx P."/>
            <person name="Tomlinson C."/>
            <person name="Mitreva M."/>
            <person name="Nelson J."/>
            <person name="Hou S."/>
            <person name="Wollam A."/>
            <person name="Pepin K.H."/>
            <person name="Johnson M."/>
            <person name="Bhonagiri V."/>
            <person name="Nash W.E."/>
            <person name="Warren W."/>
            <person name="Chinwalla A."/>
            <person name="Mardis E.R."/>
            <person name="Wilson R.K."/>
        </authorList>
    </citation>
    <scope>NUCLEOTIDE SEQUENCE [LARGE SCALE GENOMIC DNA]</scope>
    <source>
        <strain evidence="14">ATCC 35185</strain>
        <strain evidence="15">ATCC 35185 / DSM 20758 / VPI D19B-28</strain>
    </source>
</reference>
<evidence type="ECO:0000313" key="15">
    <source>
        <dbReference type="Proteomes" id="UP000003505"/>
    </source>
</evidence>
<dbReference type="InterPro" id="IPR029151">
    <property type="entry name" value="Sensor-like_sf"/>
</dbReference>
<evidence type="ECO:0000256" key="9">
    <source>
        <dbReference type="PROSITE-ProRule" id="PRU00284"/>
    </source>
</evidence>
<evidence type="ECO:0000256" key="10">
    <source>
        <dbReference type="SAM" id="Phobius"/>
    </source>
</evidence>
<name>C9LXM3_SELS3</name>
<dbReference type="Pfam" id="PF02743">
    <property type="entry name" value="dCache_1"/>
    <property type="match status" value="1"/>
</dbReference>
<feature type="domain" description="Methyl-accepting transducer" evidence="11">
    <location>
        <begin position="368"/>
        <end position="639"/>
    </location>
</feature>
<dbReference type="EMBL" id="CP002637">
    <property type="protein sequence ID" value="AEB99433.1"/>
    <property type="molecule type" value="Genomic_DNA"/>
</dbReference>
<dbReference type="CDD" id="cd12912">
    <property type="entry name" value="PDC2_MCP_like"/>
    <property type="match status" value="1"/>
</dbReference>
<keyword evidence="5 10" id="KW-1133">Transmembrane helix</keyword>
<dbReference type="SUPFAM" id="SSF103190">
    <property type="entry name" value="Sensory domain-like"/>
    <property type="match status" value="1"/>
</dbReference>
<evidence type="ECO:0000256" key="5">
    <source>
        <dbReference type="ARBA" id="ARBA00022989"/>
    </source>
</evidence>
<dbReference type="GO" id="GO:0005886">
    <property type="term" value="C:plasma membrane"/>
    <property type="evidence" value="ECO:0007669"/>
    <property type="project" value="UniProtKB-SubCell"/>
</dbReference>
<dbReference type="Pfam" id="PF00672">
    <property type="entry name" value="HAMP"/>
    <property type="match status" value="1"/>
</dbReference>
<dbReference type="PROSITE" id="PS50111">
    <property type="entry name" value="CHEMOTAXIS_TRANSDUC_2"/>
    <property type="match status" value="1"/>
</dbReference>
<evidence type="ECO:0000256" key="2">
    <source>
        <dbReference type="ARBA" id="ARBA00022475"/>
    </source>
</evidence>
<dbReference type="InterPro" id="IPR003660">
    <property type="entry name" value="HAMP_dom"/>
</dbReference>
<keyword evidence="6 10" id="KW-0472">Membrane</keyword>
<evidence type="ECO:0000313" key="16">
    <source>
        <dbReference type="Proteomes" id="UP000011124"/>
    </source>
</evidence>
<evidence type="ECO:0000256" key="6">
    <source>
        <dbReference type="ARBA" id="ARBA00023136"/>
    </source>
</evidence>